<dbReference type="PANTHER" id="PTHR35339:SF4">
    <property type="entry name" value="LINALOOL DEHYDRATASE_ISOMERASE DOMAIN-CONTAINING PROTEIN"/>
    <property type="match status" value="1"/>
</dbReference>
<proteinExistence type="predicted"/>
<sequence length="628" mass="70477">MNLQSNLTCATVPASYRYWQDAAKELLQPLLDLMQTGLAHLPIEGKASDHCLDADRLEAFARPFLLFCHWEVSLGHHCEESDREALEKGKAWFRQALLLGTDSESDQFFGYSTNYRQHSVEMGLLGIAFEMSRNWLWESYSDFEREQVLVWLESDAGNGHHWNNHLFFGVFLLEFLAAERGENARCRAAIDWYFEELEKMYAGDGWYMDGNNQAFDFYNAYAWHFYPMWWIRLYGEKDPARCERLAKRTRLFLETYASFFADSGEHPAFGRSIAYRFNASAPIALAHQQGASPLSPAVSRELCTRNLKFFLDCPIEQSQGCLSLGWVDAFPDLTESYSCGGSPYWAAKGFAPLLLPPSDPFWTDGEESLPSDSSVALKGPKLIVRKVNGASEIINAGTQIGSSNTRFGAHKWGRLSYKSGWGFTIPRSNDVYPFDGSLTAQMKGSEFVYGRHGTVPLVLESDRMACMYSLGGKVDGLQVSVETNLHWKGDWQLAVHRCKSCQEVTLRFGSYPLSYHDSESIRVEEKEGWVQARTDVKAIALQAVSGYDSTAVDERSSEADGPRRSIQAPLHVTGLLLKELAPLETVTLVSLSYAGKDFAAAAPWSVLSASDGYIKLKHPLLGDWEISG</sequence>
<name>A0A927FBG7_9BACT</name>
<dbReference type="InterPro" id="IPR008929">
    <property type="entry name" value="Chondroitin_lyas"/>
</dbReference>
<gene>
    <name evidence="2" type="ORF">IEN85_21185</name>
</gene>
<evidence type="ECO:0000259" key="1">
    <source>
        <dbReference type="Pfam" id="PF10022"/>
    </source>
</evidence>
<dbReference type="PIRSF" id="PIRSF014753">
    <property type="entry name" value="UCP014753"/>
    <property type="match status" value="1"/>
</dbReference>
<accession>A0A927FBG7</accession>
<organism evidence="2 3">
    <name type="scientific">Pelagicoccus enzymogenes</name>
    <dbReference type="NCBI Taxonomy" id="2773457"/>
    <lineage>
        <taxon>Bacteria</taxon>
        <taxon>Pseudomonadati</taxon>
        <taxon>Verrucomicrobiota</taxon>
        <taxon>Opitutia</taxon>
        <taxon>Puniceicoccales</taxon>
        <taxon>Pelagicoccaceae</taxon>
        <taxon>Pelagicoccus</taxon>
    </lineage>
</organism>
<dbReference type="EMBL" id="JACYFG010000051">
    <property type="protein sequence ID" value="MBD5782027.1"/>
    <property type="molecule type" value="Genomic_DNA"/>
</dbReference>
<dbReference type="PANTHER" id="PTHR35339">
    <property type="entry name" value="LINALOOL DEHYDRATASE_ISOMERASE DOMAIN-CONTAINING PROTEIN"/>
    <property type="match status" value="1"/>
</dbReference>
<evidence type="ECO:0000313" key="3">
    <source>
        <dbReference type="Proteomes" id="UP000622317"/>
    </source>
</evidence>
<evidence type="ECO:0000313" key="2">
    <source>
        <dbReference type="EMBL" id="MBD5782027.1"/>
    </source>
</evidence>
<dbReference type="InterPro" id="IPR016624">
    <property type="entry name" value="UCP014753"/>
</dbReference>
<reference evidence="2" key="1">
    <citation type="submission" date="2020-09" db="EMBL/GenBank/DDBJ databases">
        <title>Pelagicoccus enzymogenes sp. nov. with an EPS production, isolated from marine sediment.</title>
        <authorList>
            <person name="Feng X."/>
        </authorList>
    </citation>
    <scope>NUCLEOTIDE SEQUENCE</scope>
    <source>
        <strain evidence="2">NFK12</strain>
    </source>
</reference>
<keyword evidence="3" id="KW-1185">Reference proteome</keyword>
<dbReference type="SUPFAM" id="SSF48230">
    <property type="entry name" value="Chondroitin AC/alginate lyase"/>
    <property type="match status" value="1"/>
</dbReference>
<dbReference type="Proteomes" id="UP000622317">
    <property type="component" value="Unassembled WGS sequence"/>
</dbReference>
<dbReference type="Pfam" id="PF10022">
    <property type="entry name" value="DUF2264"/>
    <property type="match status" value="1"/>
</dbReference>
<dbReference type="InterPro" id="IPR049349">
    <property type="entry name" value="DUF2264_N"/>
</dbReference>
<dbReference type="AlphaFoldDB" id="A0A927FBG7"/>
<protein>
    <submittedName>
        <fullName evidence="2">DUF2264 domain-containing protein</fullName>
    </submittedName>
</protein>
<dbReference type="RefSeq" id="WP_191619099.1">
    <property type="nucleotide sequence ID" value="NZ_JACYFG010000051.1"/>
</dbReference>
<feature type="domain" description="DUF2264" evidence="1">
    <location>
        <begin position="17"/>
        <end position="368"/>
    </location>
</feature>
<comment type="caution">
    <text evidence="2">The sequence shown here is derived from an EMBL/GenBank/DDBJ whole genome shotgun (WGS) entry which is preliminary data.</text>
</comment>